<accession>A0A550CC45</accession>
<comment type="caution">
    <text evidence="1">The sequence shown here is derived from an EMBL/GenBank/DDBJ whole genome shotgun (WGS) entry which is preliminary data.</text>
</comment>
<protein>
    <recommendedName>
        <fullName evidence="3">F-box domain-containing protein</fullName>
    </recommendedName>
</protein>
<sequence length="463" mass="50929">MTSALPQELIDDIVDHLHDNPSALGVCSLTNPIFLDAARTHLFRAVSLSPFRGAAKRCAQLEDLLANDPALTRYIQHLRLVEDSSIASAWLRAEVSLPSLLRRLADARSLAGLYIHGPTSSSIVWNVLPVVTQAAFIDIISSPSMRTLRLERVTNLPYQLLHSIGPFISQMVFLQSTLEEDSELRSITARVERGVKTCVPALSLASVQVETAYEVQQAGNVEYLLQWLAQREAHTETMPLKQLSIVLRTRGPDTHDAVNALLARCTALESLALYPCPDYSPPAAFSAVDQAISVARLSMLRDVTLGGAILRLAPLGVPRWLVRAFELLPAGVDHLRVDFVGAEWRAGASGFADWEAVDEALGAWAARARELRERQQDAQPAMLLQPITLSNSTQIELRGRGIRRMVLMGAPPRQVTLCLPAELRYTMLGYERLVERIWLALPRLVTPGVVLDVRSGPGRATTT</sequence>
<proteinExistence type="predicted"/>
<organism evidence="1 2">
    <name type="scientific">Schizophyllum amplum</name>
    <dbReference type="NCBI Taxonomy" id="97359"/>
    <lineage>
        <taxon>Eukaryota</taxon>
        <taxon>Fungi</taxon>
        <taxon>Dikarya</taxon>
        <taxon>Basidiomycota</taxon>
        <taxon>Agaricomycotina</taxon>
        <taxon>Agaricomycetes</taxon>
        <taxon>Agaricomycetidae</taxon>
        <taxon>Agaricales</taxon>
        <taxon>Schizophyllaceae</taxon>
        <taxon>Schizophyllum</taxon>
    </lineage>
</organism>
<dbReference type="OrthoDB" id="2991006at2759"/>
<evidence type="ECO:0008006" key="3">
    <source>
        <dbReference type="Google" id="ProtNLM"/>
    </source>
</evidence>
<dbReference type="EMBL" id="VDMD01000013">
    <property type="protein sequence ID" value="TRM62378.1"/>
    <property type="molecule type" value="Genomic_DNA"/>
</dbReference>
<dbReference type="STRING" id="97359.A0A550CC45"/>
<dbReference type="AlphaFoldDB" id="A0A550CC45"/>
<reference evidence="1 2" key="1">
    <citation type="journal article" date="2019" name="New Phytol.">
        <title>Comparative genomics reveals unique wood-decay strategies and fruiting body development in the Schizophyllaceae.</title>
        <authorList>
            <person name="Almasi E."/>
            <person name="Sahu N."/>
            <person name="Krizsan K."/>
            <person name="Balint B."/>
            <person name="Kovacs G.M."/>
            <person name="Kiss B."/>
            <person name="Cseklye J."/>
            <person name="Drula E."/>
            <person name="Henrissat B."/>
            <person name="Nagy I."/>
            <person name="Chovatia M."/>
            <person name="Adam C."/>
            <person name="LaButti K."/>
            <person name="Lipzen A."/>
            <person name="Riley R."/>
            <person name="Grigoriev I.V."/>
            <person name="Nagy L.G."/>
        </authorList>
    </citation>
    <scope>NUCLEOTIDE SEQUENCE [LARGE SCALE GENOMIC DNA]</scope>
    <source>
        <strain evidence="1 2">NL-1724</strain>
    </source>
</reference>
<evidence type="ECO:0000313" key="1">
    <source>
        <dbReference type="EMBL" id="TRM62378.1"/>
    </source>
</evidence>
<name>A0A550CC45_9AGAR</name>
<gene>
    <name evidence="1" type="ORF">BD626DRAFT_570087</name>
</gene>
<keyword evidence="2" id="KW-1185">Reference proteome</keyword>
<evidence type="ECO:0000313" key="2">
    <source>
        <dbReference type="Proteomes" id="UP000320762"/>
    </source>
</evidence>
<dbReference type="Proteomes" id="UP000320762">
    <property type="component" value="Unassembled WGS sequence"/>
</dbReference>